<evidence type="ECO:0000313" key="1">
    <source>
        <dbReference type="EMBL" id="CAG8670447.1"/>
    </source>
</evidence>
<comment type="caution">
    <text evidence="1">The sequence shown here is derived from an EMBL/GenBank/DDBJ whole genome shotgun (WGS) entry which is preliminary data.</text>
</comment>
<proteinExistence type="predicted"/>
<organism evidence="1 2">
    <name type="scientific">Acaulospora colombiana</name>
    <dbReference type="NCBI Taxonomy" id="27376"/>
    <lineage>
        <taxon>Eukaryota</taxon>
        <taxon>Fungi</taxon>
        <taxon>Fungi incertae sedis</taxon>
        <taxon>Mucoromycota</taxon>
        <taxon>Glomeromycotina</taxon>
        <taxon>Glomeromycetes</taxon>
        <taxon>Diversisporales</taxon>
        <taxon>Acaulosporaceae</taxon>
        <taxon>Acaulospora</taxon>
    </lineage>
</organism>
<keyword evidence="2" id="KW-1185">Reference proteome</keyword>
<evidence type="ECO:0000313" key="2">
    <source>
        <dbReference type="Proteomes" id="UP000789525"/>
    </source>
</evidence>
<sequence>NGGGVRYNGDGGRTTYNNDFARLTGGEILSERTPSWQELSERDPRYNDLLPSPEEILLQEQKLQQELSQYKNRQSRVQSALLNFNEFIVEQTEKDQFLLQQLYQSPRLNNKLSNDAEKKTEEKNEFSREQQYLLNTLFTICKHINAEYTIKSWPKNKRYCAILRVPILKRSFGGFKSTKELALEMVAEMAIEEFSRKMPEVAYAALEMEGAPGADASKRLIRKYLMNISNKRMKCGGHVNVSTEYETGQSIYNTKGLLTEFEKGDRAEDSLFRNEDDEMIENDNAGECDIIVNGKVVGESYGTGYVAIGGNESSENEDGEDGMNLQSDYDDSIERNKSLPGSMEKYSITVLA</sequence>
<dbReference type="EMBL" id="CAJVPT010024412">
    <property type="protein sequence ID" value="CAG8670447.1"/>
    <property type="molecule type" value="Genomic_DNA"/>
</dbReference>
<accession>A0ACA9NPQ2</accession>
<feature type="non-terminal residue" evidence="1">
    <location>
        <position position="1"/>
    </location>
</feature>
<name>A0ACA9NPQ2_9GLOM</name>
<gene>
    <name evidence="1" type="ORF">ACOLOM_LOCUS8931</name>
</gene>
<dbReference type="Proteomes" id="UP000789525">
    <property type="component" value="Unassembled WGS sequence"/>
</dbReference>
<reference evidence="1" key="1">
    <citation type="submission" date="2021-06" db="EMBL/GenBank/DDBJ databases">
        <authorList>
            <person name="Kallberg Y."/>
            <person name="Tangrot J."/>
            <person name="Rosling A."/>
        </authorList>
    </citation>
    <scope>NUCLEOTIDE SEQUENCE</scope>
    <source>
        <strain evidence="1">CL356</strain>
    </source>
</reference>
<protein>
    <submittedName>
        <fullName evidence="1">10355_t:CDS:1</fullName>
    </submittedName>
</protein>